<organism evidence="2 3">
    <name type="scientific">Kangiella geojedonensis</name>
    <dbReference type="NCBI Taxonomy" id="914150"/>
    <lineage>
        <taxon>Bacteria</taxon>
        <taxon>Pseudomonadati</taxon>
        <taxon>Pseudomonadota</taxon>
        <taxon>Gammaproteobacteria</taxon>
        <taxon>Kangiellales</taxon>
        <taxon>Kangiellaceae</taxon>
        <taxon>Kangiella</taxon>
    </lineage>
</organism>
<sequence>MALLLKVAIALVVLVYPIAIYFGLQYLQPKYLAISLAALVILRALFTNNQLLKAVKGLWVVILVVGLTLAGFSYFKNTDLGLKLYPVIISASFLALFSYSLFKPPSVIERLARLQDPDLPPDGVRYTRAVTQVWCVFFVFNMTIALYTVFFSTTEIWALYNGFISYLLMGVLFISELAYRKWVLQKGGD</sequence>
<feature type="transmembrane region" description="Helical" evidence="1">
    <location>
        <begin position="30"/>
        <end position="46"/>
    </location>
</feature>
<protein>
    <submittedName>
        <fullName evidence="2">Membrane protein</fullName>
    </submittedName>
</protein>
<keyword evidence="1" id="KW-0812">Transmembrane</keyword>
<name>A0A0F6TS80_9GAMM</name>
<evidence type="ECO:0000313" key="2">
    <source>
        <dbReference type="EMBL" id="AKE53139.1"/>
    </source>
</evidence>
<dbReference type="Proteomes" id="UP000034071">
    <property type="component" value="Chromosome"/>
</dbReference>
<dbReference type="PATRIC" id="fig|914150.5.peg.2244"/>
<evidence type="ECO:0000313" key="3">
    <source>
        <dbReference type="Proteomes" id="UP000034071"/>
    </source>
</evidence>
<dbReference type="AlphaFoldDB" id="A0A0F6TS80"/>
<dbReference type="OrthoDB" id="8537043at2"/>
<reference evidence="2 3" key="1">
    <citation type="submission" date="2015-02" db="EMBL/GenBank/DDBJ databases">
        <title>Complete genome sequence of Kangiella geojedonensis strain YCS-5T.</title>
        <authorList>
            <person name="Kim K.M."/>
        </authorList>
    </citation>
    <scope>NUCLEOTIDE SEQUENCE [LARGE SCALE GENOMIC DNA]</scope>
    <source>
        <strain evidence="2 3">YCS-5</strain>
    </source>
</reference>
<keyword evidence="3" id="KW-1185">Reference proteome</keyword>
<feature type="transmembrane region" description="Helical" evidence="1">
    <location>
        <begin position="157"/>
        <end position="179"/>
    </location>
</feature>
<dbReference type="RefSeq" id="WP_046562118.1">
    <property type="nucleotide sequence ID" value="NZ_CP010975.1"/>
</dbReference>
<keyword evidence="1" id="KW-0472">Membrane</keyword>
<dbReference type="STRING" id="914150.TQ33_2215"/>
<gene>
    <name evidence="2" type="ORF">TQ33_2215</name>
</gene>
<dbReference type="KEGG" id="kge:TQ33_2215"/>
<feature type="transmembrane region" description="Helical" evidence="1">
    <location>
        <begin position="58"/>
        <end position="76"/>
    </location>
</feature>
<feature type="transmembrane region" description="Helical" evidence="1">
    <location>
        <begin position="133"/>
        <end position="151"/>
    </location>
</feature>
<dbReference type="EMBL" id="CP010975">
    <property type="protein sequence ID" value="AKE53139.1"/>
    <property type="molecule type" value="Genomic_DNA"/>
</dbReference>
<feature type="transmembrane region" description="Helical" evidence="1">
    <location>
        <begin position="82"/>
        <end position="102"/>
    </location>
</feature>
<evidence type="ECO:0000256" key="1">
    <source>
        <dbReference type="SAM" id="Phobius"/>
    </source>
</evidence>
<accession>A0A0F6TS80</accession>
<proteinExistence type="predicted"/>
<feature type="transmembrane region" description="Helical" evidence="1">
    <location>
        <begin position="7"/>
        <end position="24"/>
    </location>
</feature>
<keyword evidence="1" id="KW-1133">Transmembrane helix</keyword>
<dbReference type="HOGENOM" id="CLU_108379_0_0_6"/>